<dbReference type="InterPro" id="IPR036055">
    <property type="entry name" value="LDL_receptor-like_sf"/>
</dbReference>
<comment type="subcellular location">
    <subcellularLocation>
        <location evidence="1">Membrane</location>
        <topology evidence="1">Single-pass membrane protein</topology>
    </subcellularLocation>
</comment>
<reference evidence="10" key="1">
    <citation type="submission" date="2019-08" db="EMBL/GenBank/DDBJ databases">
        <title>The genome of the North American firefly Photinus pyralis.</title>
        <authorList>
            <consortium name="Photinus pyralis genome working group"/>
            <person name="Fallon T.R."/>
            <person name="Sander Lower S.E."/>
            <person name="Weng J.-K."/>
        </authorList>
    </citation>
    <scope>NUCLEOTIDE SEQUENCE</scope>
    <source>
        <strain evidence="10">TRF0915ILg1</strain>
        <tissue evidence="10">Whole body</tissue>
    </source>
</reference>
<evidence type="ECO:0000256" key="4">
    <source>
        <dbReference type="ARBA" id="ARBA00022989"/>
    </source>
</evidence>
<dbReference type="PROSITE" id="PS50068">
    <property type="entry name" value="LDLRA_2"/>
    <property type="match status" value="2"/>
</dbReference>
<dbReference type="PROSITE" id="PS01209">
    <property type="entry name" value="LDLRA_1"/>
    <property type="match status" value="1"/>
</dbReference>
<dbReference type="SUPFAM" id="SSF57424">
    <property type="entry name" value="LDL receptor-like module"/>
    <property type="match status" value="2"/>
</dbReference>
<evidence type="ECO:0000256" key="8">
    <source>
        <dbReference type="ARBA" id="ARBA00023180"/>
    </source>
</evidence>
<feature type="disulfide bond" evidence="9">
    <location>
        <begin position="73"/>
        <end position="85"/>
    </location>
</feature>
<evidence type="ECO:0000256" key="3">
    <source>
        <dbReference type="ARBA" id="ARBA00022737"/>
    </source>
</evidence>
<evidence type="ECO:0000256" key="1">
    <source>
        <dbReference type="ARBA" id="ARBA00004167"/>
    </source>
</evidence>
<dbReference type="PRINTS" id="PR00261">
    <property type="entry name" value="LDLRECEPTOR"/>
</dbReference>
<keyword evidence="11" id="KW-1185">Reference proteome</keyword>
<name>A0A8K0G6L6_IGNLU</name>
<dbReference type="GO" id="GO:0016324">
    <property type="term" value="C:apical plasma membrane"/>
    <property type="evidence" value="ECO:0007669"/>
    <property type="project" value="TreeGrafter"/>
</dbReference>
<keyword evidence="6 9" id="KW-1015">Disulfide bond</keyword>
<dbReference type="SMART" id="SM00192">
    <property type="entry name" value="LDLa"/>
    <property type="match status" value="2"/>
</dbReference>
<gene>
    <name evidence="10" type="ORF">ILUMI_18700</name>
</gene>
<evidence type="ECO:0000313" key="10">
    <source>
        <dbReference type="EMBL" id="KAF2887473.1"/>
    </source>
</evidence>
<sequence>MADCEDGSDELNCKSVICADKEFQCDEPDYRCIPSSWVCDGEKDCSKGSDEKNCTDSTIVELTTVEAISVNLCNDREFRCSSGSCIPKIWVCDGDRDCLDGKDELECENKTTLPQNFSVV</sequence>
<keyword evidence="2" id="KW-0812">Transmembrane</keyword>
<keyword evidence="5" id="KW-0472">Membrane</keyword>
<feature type="disulfide bond" evidence="9">
    <location>
        <begin position="80"/>
        <end position="98"/>
    </location>
</feature>
<evidence type="ECO:0000256" key="6">
    <source>
        <dbReference type="ARBA" id="ARBA00023157"/>
    </source>
</evidence>
<dbReference type="InterPro" id="IPR023415">
    <property type="entry name" value="LDLR_class-A_CS"/>
</dbReference>
<evidence type="ECO:0000313" key="11">
    <source>
        <dbReference type="Proteomes" id="UP000801492"/>
    </source>
</evidence>
<dbReference type="FunFam" id="4.10.400.10:FF:000113">
    <property type="entry name" value="Low-density lipoprotein receptor-related protein 8"/>
    <property type="match status" value="1"/>
</dbReference>
<feature type="disulfide bond" evidence="9">
    <location>
        <begin position="39"/>
        <end position="54"/>
    </location>
</feature>
<dbReference type="Gene3D" id="2.40.128.620">
    <property type="match status" value="1"/>
</dbReference>
<dbReference type="InterPro" id="IPR051221">
    <property type="entry name" value="LDLR-related"/>
</dbReference>
<evidence type="ECO:0000256" key="2">
    <source>
        <dbReference type="ARBA" id="ARBA00022692"/>
    </source>
</evidence>
<dbReference type="Gene3D" id="4.10.400.10">
    <property type="entry name" value="Low-density Lipoprotein Receptor"/>
    <property type="match status" value="1"/>
</dbReference>
<dbReference type="InterPro" id="IPR002172">
    <property type="entry name" value="LDrepeatLR_classA_rpt"/>
</dbReference>
<evidence type="ECO:0000256" key="9">
    <source>
        <dbReference type="PROSITE-ProRule" id="PRU00124"/>
    </source>
</evidence>
<accession>A0A8K0G6L6</accession>
<dbReference type="Pfam" id="PF00057">
    <property type="entry name" value="Ldl_recept_a"/>
    <property type="match status" value="2"/>
</dbReference>
<proteinExistence type="predicted"/>
<feature type="disulfide bond" evidence="9">
    <location>
        <begin position="92"/>
        <end position="107"/>
    </location>
</feature>
<keyword evidence="3" id="KW-0677">Repeat</keyword>
<comment type="caution">
    <text evidence="10">The sequence shown here is derived from an EMBL/GenBank/DDBJ whole genome shotgun (WGS) entry which is preliminary data.</text>
</comment>
<dbReference type="Proteomes" id="UP000801492">
    <property type="component" value="Unassembled WGS sequence"/>
</dbReference>
<keyword evidence="7" id="KW-0675">Receptor</keyword>
<dbReference type="AlphaFoldDB" id="A0A8K0G6L6"/>
<dbReference type="PANTHER" id="PTHR22722:SF12">
    <property type="entry name" value="EGF-LIKE DOMAIN-CONTAINING PROTEIN"/>
    <property type="match status" value="1"/>
</dbReference>
<dbReference type="GO" id="GO:0006898">
    <property type="term" value="P:receptor-mediated endocytosis"/>
    <property type="evidence" value="ECO:0007669"/>
    <property type="project" value="TreeGrafter"/>
</dbReference>
<evidence type="ECO:0000256" key="7">
    <source>
        <dbReference type="ARBA" id="ARBA00023170"/>
    </source>
</evidence>
<evidence type="ECO:0000256" key="5">
    <source>
        <dbReference type="ARBA" id="ARBA00023136"/>
    </source>
</evidence>
<dbReference type="EMBL" id="VTPC01083351">
    <property type="protein sequence ID" value="KAF2887473.1"/>
    <property type="molecule type" value="Genomic_DNA"/>
</dbReference>
<keyword evidence="8" id="KW-0325">Glycoprotein</keyword>
<dbReference type="GO" id="GO:0042562">
    <property type="term" value="F:hormone binding"/>
    <property type="evidence" value="ECO:0007669"/>
    <property type="project" value="TreeGrafter"/>
</dbReference>
<dbReference type="CDD" id="cd00112">
    <property type="entry name" value="LDLa"/>
    <property type="match status" value="2"/>
</dbReference>
<organism evidence="10 11">
    <name type="scientific">Ignelater luminosus</name>
    <name type="common">Cucubano</name>
    <name type="synonym">Pyrophorus luminosus</name>
    <dbReference type="NCBI Taxonomy" id="2038154"/>
    <lineage>
        <taxon>Eukaryota</taxon>
        <taxon>Metazoa</taxon>
        <taxon>Ecdysozoa</taxon>
        <taxon>Arthropoda</taxon>
        <taxon>Hexapoda</taxon>
        <taxon>Insecta</taxon>
        <taxon>Pterygota</taxon>
        <taxon>Neoptera</taxon>
        <taxon>Endopterygota</taxon>
        <taxon>Coleoptera</taxon>
        <taxon>Polyphaga</taxon>
        <taxon>Elateriformia</taxon>
        <taxon>Elateroidea</taxon>
        <taxon>Elateridae</taxon>
        <taxon>Agrypninae</taxon>
        <taxon>Pyrophorini</taxon>
        <taxon>Ignelater</taxon>
    </lineage>
</organism>
<comment type="caution">
    <text evidence="9">Lacks conserved residue(s) required for the propagation of feature annotation.</text>
</comment>
<dbReference type="OrthoDB" id="6771552at2759"/>
<dbReference type="GO" id="GO:0043235">
    <property type="term" value="C:receptor complex"/>
    <property type="evidence" value="ECO:0007669"/>
    <property type="project" value="TreeGrafter"/>
</dbReference>
<keyword evidence="4" id="KW-1133">Transmembrane helix</keyword>
<dbReference type="PANTHER" id="PTHR22722">
    <property type="entry name" value="LOW-DENSITY LIPOPROTEIN RECEPTOR-RELATED PROTEIN 2-RELATED"/>
    <property type="match status" value="1"/>
</dbReference>
<protein>
    <submittedName>
        <fullName evidence="10">Uncharacterized protein</fullName>
    </submittedName>
</protein>